<accession>A0A2N6VNF5</accession>
<evidence type="ECO:0000256" key="3">
    <source>
        <dbReference type="ARBA" id="ARBA00022475"/>
    </source>
</evidence>
<feature type="transmembrane region" description="Helical" evidence="7">
    <location>
        <begin position="176"/>
        <end position="197"/>
    </location>
</feature>
<dbReference type="InterPro" id="IPR052049">
    <property type="entry name" value="Electron_transfer_protein"/>
</dbReference>
<dbReference type="GO" id="GO:0005886">
    <property type="term" value="C:plasma membrane"/>
    <property type="evidence" value="ECO:0007669"/>
    <property type="project" value="UniProtKB-SubCell"/>
</dbReference>
<evidence type="ECO:0000313" key="9">
    <source>
        <dbReference type="Proteomes" id="UP000235598"/>
    </source>
</evidence>
<evidence type="ECO:0000256" key="2">
    <source>
        <dbReference type="ARBA" id="ARBA00008929"/>
    </source>
</evidence>
<dbReference type="Pfam" id="PF03916">
    <property type="entry name" value="NrfD"/>
    <property type="match status" value="1"/>
</dbReference>
<dbReference type="AlphaFoldDB" id="A0A2N6VNF5"/>
<dbReference type="EMBL" id="PNHK01000002">
    <property type="protein sequence ID" value="PMD05655.1"/>
    <property type="molecule type" value="Genomic_DNA"/>
</dbReference>
<keyword evidence="6 7" id="KW-0472">Membrane</keyword>
<evidence type="ECO:0000256" key="1">
    <source>
        <dbReference type="ARBA" id="ARBA00004651"/>
    </source>
</evidence>
<feature type="transmembrane region" description="Helical" evidence="7">
    <location>
        <begin position="134"/>
        <end position="155"/>
    </location>
</feature>
<name>A0A2N6VNF5_9MICO</name>
<evidence type="ECO:0000313" key="8">
    <source>
        <dbReference type="EMBL" id="PMD05655.1"/>
    </source>
</evidence>
<evidence type="ECO:0000256" key="5">
    <source>
        <dbReference type="ARBA" id="ARBA00022989"/>
    </source>
</evidence>
<dbReference type="InterPro" id="IPR005614">
    <property type="entry name" value="NrfD-like"/>
</dbReference>
<keyword evidence="3" id="KW-1003">Cell membrane</keyword>
<gene>
    <name evidence="8" type="ORF">CJ199_06525</name>
</gene>
<comment type="caution">
    <text evidence="8">The sequence shown here is derived from an EMBL/GenBank/DDBJ whole genome shotgun (WGS) entry which is preliminary data.</text>
</comment>
<organism evidence="8 9">
    <name type="scientific">Brevibacterium paucivorans</name>
    <dbReference type="NCBI Taxonomy" id="170994"/>
    <lineage>
        <taxon>Bacteria</taxon>
        <taxon>Bacillati</taxon>
        <taxon>Actinomycetota</taxon>
        <taxon>Actinomycetes</taxon>
        <taxon>Micrococcales</taxon>
        <taxon>Brevibacteriaceae</taxon>
        <taxon>Brevibacterium</taxon>
    </lineage>
</organism>
<sequence length="364" mass="37981">MTQEFDSYRPPKRTKRFRKFFGQGGNRKKRGRGGEDLMVDEAQFESYYGRPIVKAPPWKHEIGAYLVLGGIAGGSALLAAGAHVTGLHELRRNARLTALGAISVGAVALIADLGRPERFINMMRTVKVTSPMSVGSWILGGFSTGAGVAAAAEVVRMLEGHIPGEDTALVKAGKKALFTMETPAGFFASALGAPLAVYTATLLSNTAVPTWNAARRGLPFVFASSASLAAGGAAMVTTSPAQAGPARLLALMGVAGDLIALTWTKKDMHPLEAEPLEIGHAGKLMHLSEACVIAGGVGTTLVGRNRVGAIVSGACLVAGSALTRFGVMDAGHASTKDPKYVVEPQKARLRARQEAGITHDSIVT</sequence>
<feature type="transmembrane region" description="Helical" evidence="7">
    <location>
        <begin position="96"/>
        <end position="114"/>
    </location>
</feature>
<evidence type="ECO:0000256" key="4">
    <source>
        <dbReference type="ARBA" id="ARBA00022692"/>
    </source>
</evidence>
<dbReference type="PANTHER" id="PTHR34856:SF2">
    <property type="entry name" value="PROTEIN NRFD"/>
    <property type="match status" value="1"/>
</dbReference>
<evidence type="ECO:0000256" key="6">
    <source>
        <dbReference type="ARBA" id="ARBA00023136"/>
    </source>
</evidence>
<reference evidence="8 9" key="1">
    <citation type="submission" date="2017-09" db="EMBL/GenBank/DDBJ databases">
        <title>Bacterial strain isolated from the female urinary microbiota.</title>
        <authorList>
            <person name="Thomas-White K."/>
            <person name="Kumar N."/>
            <person name="Forster S."/>
            <person name="Putonti C."/>
            <person name="Lawley T."/>
            <person name="Wolfe A.J."/>
        </authorList>
    </citation>
    <scope>NUCLEOTIDE SEQUENCE [LARGE SCALE GENOMIC DNA]</scope>
    <source>
        <strain evidence="8 9">UMB1301</strain>
    </source>
</reference>
<feature type="transmembrane region" description="Helical" evidence="7">
    <location>
        <begin position="217"/>
        <end position="236"/>
    </location>
</feature>
<proteinExistence type="inferred from homology"/>
<dbReference type="RefSeq" id="WP_102238676.1">
    <property type="nucleotide sequence ID" value="NZ_PNHK01000002.1"/>
</dbReference>
<evidence type="ECO:0000256" key="7">
    <source>
        <dbReference type="SAM" id="Phobius"/>
    </source>
</evidence>
<dbReference type="PANTHER" id="PTHR34856">
    <property type="entry name" value="PROTEIN NRFD"/>
    <property type="match status" value="1"/>
</dbReference>
<dbReference type="Gene3D" id="1.20.1630.10">
    <property type="entry name" value="Formate dehydrogenase/DMSO reductase domain"/>
    <property type="match status" value="1"/>
</dbReference>
<dbReference type="Proteomes" id="UP000235598">
    <property type="component" value="Unassembled WGS sequence"/>
</dbReference>
<comment type="subcellular location">
    <subcellularLocation>
        <location evidence="1">Cell membrane</location>
        <topology evidence="1">Multi-pass membrane protein</topology>
    </subcellularLocation>
</comment>
<dbReference type="OrthoDB" id="112837at2"/>
<keyword evidence="4 7" id="KW-0812">Transmembrane</keyword>
<feature type="transmembrane region" description="Helical" evidence="7">
    <location>
        <begin position="62"/>
        <end position="84"/>
    </location>
</feature>
<comment type="similarity">
    <text evidence="2">Belongs to the NrfD family.</text>
</comment>
<keyword evidence="5 7" id="KW-1133">Transmembrane helix</keyword>
<protein>
    <submittedName>
        <fullName evidence="8">Nitrite reductase</fullName>
    </submittedName>
</protein>